<keyword evidence="7 10" id="KW-0067">ATP-binding</keyword>
<dbReference type="AlphaFoldDB" id="A0A176W052"/>
<feature type="binding site" evidence="10">
    <location>
        <position position="139"/>
    </location>
    <ligand>
        <name>ATP</name>
        <dbReference type="ChEBI" id="CHEBI:30616"/>
    </ligand>
</feature>
<evidence type="ECO:0000259" key="11">
    <source>
        <dbReference type="PROSITE" id="PS50011"/>
    </source>
</evidence>
<dbReference type="PROSITE" id="PS00107">
    <property type="entry name" value="PROTEIN_KINASE_ATP"/>
    <property type="match status" value="1"/>
</dbReference>
<evidence type="ECO:0000313" key="12">
    <source>
        <dbReference type="EMBL" id="OAE26023.1"/>
    </source>
</evidence>
<evidence type="ECO:0000256" key="8">
    <source>
        <dbReference type="ARBA" id="ARBA00047559"/>
    </source>
</evidence>
<dbReference type="InterPro" id="IPR017441">
    <property type="entry name" value="Protein_kinase_ATP_BS"/>
</dbReference>
<feature type="domain" description="Protein kinase" evidence="11">
    <location>
        <begin position="111"/>
        <end position="337"/>
    </location>
</feature>
<dbReference type="InterPro" id="IPR000719">
    <property type="entry name" value="Prot_kinase_dom"/>
</dbReference>
<keyword evidence="5 10" id="KW-0547">Nucleotide-binding</keyword>
<dbReference type="Pfam" id="PF00069">
    <property type="entry name" value="Pkinase"/>
    <property type="match status" value="1"/>
</dbReference>
<keyword evidence="6" id="KW-0418">Kinase</keyword>
<comment type="catalytic activity">
    <reaction evidence="8">
        <text>L-threonyl-[protein] + ATP = O-phospho-L-threonyl-[protein] + ADP + H(+)</text>
        <dbReference type="Rhea" id="RHEA:46608"/>
        <dbReference type="Rhea" id="RHEA-COMP:11060"/>
        <dbReference type="Rhea" id="RHEA-COMP:11605"/>
        <dbReference type="ChEBI" id="CHEBI:15378"/>
        <dbReference type="ChEBI" id="CHEBI:30013"/>
        <dbReference type="ChEBI" id="CHEBI:30616"/>
        <dbReference type="ChEBI" id="CHEBI:61977"/>
        <dbReference type="ChEBI" id="CHEBI:456216"/>
        <dbReference type="EC" id="2.7.11.25"/>
    </reaction>
</comment>
<dbReference type="PANTHER" id="PTHR48016:SF29">
    <property type="entry name" value="MITOGEN-ACTIVATED PROTEIN KINASE KINASE KINASE 1-RELATED"/>
    <property type="match status" value="1"/>
</dbReference>
<evidence type="ECO:0000256" key="2">
    <source>
        <dbReference type="ARBA" id="ARBA00012406"/>
    </source>
</evidence>
<keyword evidence="3" id="KW-0723">Serine/threonine-protein kinase</keyword>
<sequence>MTLSIITLFMRRDEYDPDATLDDLEDVSGPSLSLLRRIQGSRKTLAKFPPNWKPIHLKDSFERTALSPRQCRHRANHQATSTAPLPDGSTIERFSYPAEIQKVTESINPPWKHVKELGRGGYGIVWLAKDSSDKFFALKELHHDLPTNVNGISFERDNINRLQELNHKHIVRYLGVERSGGKLRIFMELAGACPNTRDVKCDNVILDDSGTCKLCDFGVARQLLSSQDQAKTQIGSARWMAPEIIRPYRRPDGTCLLGYSKPADIWSLGCTVLEMITGDVPFPEVTNNIAVLYKVGKGSPEVPTNLPEDMKDFLARCLRTDPAGRDTAQELLQHPFIVGLPDLGDLWEAEYASSIEERVALGLVLGNGERQGSPLDAKVDEFINVYKLPTEPGILTGYMNAYGYHREVGSAFHVD</sequence>
<comment type="catalytic activity">
    <reaction evidence="9">
        <text>L-seryl-[protein] + ATP = O-phospho-L-seryl-[protein] + ADP + H(+)</text>
        <dbReference type="Rhea" id="RHEA:17989"/>
        <dbReference type="Rhea" id="RHEA-COMP:9863"/>
        <dbReference type="Rhea" id="RHEA-COMP:11604"/>
        <dbReference type="ChEBI" id="CHEBI:15378"/>
        <dbReference type="ChEBI" id="CHEBI:29999"/>
        <dbReference type="ChEBI" id="CHEBI:30616"/>
        <dbReference type="ChEBI" id="CHEBI:83421"/>
        <dbReference type="ChEBI" id="CHEBI:456216"/>
        <dbReference type="EC" id="2.7.11.25"/>
    </reaction>
</comment>
<evidence type="ECO:0000256" key="10">
    <source>
        <dbReference type="PROSITE-ProRule" id="PRU10141"/>
    </source>
</evidence>
<keyword evidence="13" id="KW-1185">Reference proteome</keyword>
<name>A0A176W052_MARPO</name>
<dbReference type="InterPro" id="IPR050538">
    <property type="entry name" value="MAP_kinase_kinase_kinase"/>
</dbReference>
<protein>
    <recommendedName>
        <fullName evidence="2">mitogen-activated protein kinase kinase kinase</fullName>
        <ecNumber evidence="2">2.7.11.25</ecNumber>
    </recommendedName>
</protein>
<keyword evidence="4" id="KW-0808">Transferase</keyword>
<organism evidence="12 13">
    <name type="scientific">Marchantia polymorpha subsp. ruderalis</name>
    <dbReference type="NCBI Taxonomy" id="1480154"/>
    <lineage>
        <taxon>Eukaryota</taxon>
        <taxon>Viridiplantae</taxon>
        <taxon>Streptophyta</taxon>
        <taxon>Embryophyta</taxon>
        <taxon>Marchantiophyta</taxon>
        <taxon>Marchantiopsida</taxon>
        <taxon>Marchantiidae</taxon>
        <taxon>Marchantiales</taxon>
        <taxon>Marchantiaceae</taxon>
        <taxon>Marchantia</taxon>
    </lineage>
</organism>
<dbReference type="InterPro" id="IPR011009">
    <property type="entry name" value="Kinase-like_dom_sf"/>
</dbReference>
<dbReference type="GO" id="GO:0005737">
    <property type="term" value="C:cytoplasm"/>
    <property type="evidence" value="ECO:0007669"/>
    <property type="project" value="TreeGrafter"/>
</dbReference>
<dbReference type="PANTHER" id="PTHR48016">
    <property type="entry name" value="MAP KINASE KINASE KINASE SSK2-RELATED-RELATED"/>
    <property type="match status" value="1"/>
</dbReference>
<evidence type="ECO:0000256" key="9">
    <source>
        <dbReference type="ARBA" id="ARBA00048329"/>
    </source>
</evidence>
<reference evidence="12" key="1">
    <citation type="submission" date="2016-03" db="EMBL/GenBank/DDBJ databases">
        <title>Mechanisms controlling the formation of the plant cell surface in tip-growing cells are functionally conserved among land plants.</title>
        <authorList>
            <person name="Honkanen S."/>
            <person name="Jones V.A."/>
            <person name="Morieri G."/>
            <person name="Champion C."/>
            <person name="Hetherington A.J."/>
            <person name="Kelly S."/>
            <person name="Saint-Marcoux D."/>
            <person name="Proust H."/>
            <person name="Prescott H."/>
            <person name="Dolan L."/>
        </authorList>
    </citation>
    <scope>NUCLEOTIDE SEQUENCE [LARGE SCALE GENOMIC DNA]</scope>
    <source>
        <tissue evidence="12">Whole gametophyte</tissue>
    </source>
</reference>
<dbReference type="Proteomes" id="UP000077202">
    <property type="component" value="Unassembled WGS sequence"/>
</dbReference>
<evidence type="ECO:0000256" key="7">
    <source>
        <dbReference type="ARBA" id="ARBA00022840"/>
    </source>
</evidence>
<dbReference type="EMBL" id="LVLJ01002264">
    <property type="protein sequence ID" value="OAE26023.1"/>
    <property type="molecule type" value="Genomic_DNA"/>
</dbReference>
<evidence type="ECO:0000256" key="1">
    <source>
        <dbReference type="ARBA" id="ARBA00006529"/>
    </source>
</evidence>
<evidence type="ECO:0000256" key="6">
    <source>
        <dbReference type="ARBA" id="ARBA00022777"/>
    </source>
</evidence>
<proteinExistence type="inferred from homology"/>
<dbReference type="SUPFAM" id="SSF56112">
    <property type="entry name" value="Protein kinase-like (PK-like)"/>
    <property type="match status" value="1"/>
</dbReference>
<dbReference type="EC" id="2.7.11.25" evidence="2"/>
<evidence type="ECO:0000256" key="4">
    <source>
        <dbReference type="ARBA" id="ARBA00022679"/>
    </source>
</evidence>
<dbReference type="GO" id="GO:0005524">
    <property type="term" value="F:ATP binding"/>
    <property type="evidence" value="ECO:0007669"/>
    <property type="project" value="UniProtKB-UniRule"/>
</dbReference>
<dbReference type="GO" id="GO:0004709">
    <property type="term" value="F:MAP kinase kinase kinase activity"/>
    <property type="evidence" value="ECO:0007669"/>
    <property type="project" value="UniProtKB-EC"/>
</dbReference>
<evidence type="ECO:0000313" key="13">
    <source>
        <dbReference type="Proteomes" id="UP000077202"/>
    </source>
</evidence>
<comment type="caution">
    <text evidence="12">The sequence shown here is derived from an EMBL/GenBank/DDBJ whole genome shotgun (WGS) entry which is preliminary data.</text>
</comment>
<gene>
    <name evidence="12" type="ORF">AXG93_4601s1220</name>
</gene>
<dbReference type="Gene3D" id="3.30.200.20">
    <property type="entry name" value="Phosphorylase Kinase, domain 1"/>
    <property type="match status" value="1"/>
</dbReference>
<evidence type="ECO:0000256" key="3">
    <source>
        <dbReference type="ARBA" id="ARBA00022527"/>
    </source>
</evidence>
<accession>A0A176W052</accession>
<dbReference type="SMART" id="SM00220">
    <property type="entry name" value="S_TKc"/>
    <property type="match status" value="1"/>
</dbReference>
<dbReference type="PROSITE" id="PS50011">
    <property type="entry name" value="PROTEIN_KINASE_DOM"/>
    <property type="match status" value="1"/>
</dbReference>
<evidence type="ECO:0000256" key="5">
    <source>
        <dbReference type="ARBA" id="ARBA00022741"/>
    </source>
</evidence>
<dbReference type="Gene3D" id="1.10.510.10">
    <property type="entry name" value="Transferase(Phosphotransferase) domain 1"/>
    <property type="match status" value="1"/>
</dbReference>
<comment type="similarity">
    <text evidence="1">Belongs to the protein kinase superfamily. STE Ser/Thr protein kinase family. MAP kinase kinase kinase subfamily.</text>
</comment>